<keyword evidence="1" id="KW-1133">Transmembrane helix</keyword>
<keyword evidence="3" id="KW-1185">Reference proteome</keyword>
<gene>
    <name evidence="2" type="ORF">GS18_0210155</name>
</gene>
<comment type="caution">
    <text evidence="2">The sequence shown here is derived from an EMBL/GenBank/DDBJ whole genome shotgun (WGS) entry which is preliminary data.</text>
</comment>
<name>A0A084GVY9_METID</name>
<organism evidence="2 3">
    <name type="scientific">Metabacillus indicus</name>
    <name type="common">Bacillus indicus</name>
    <dbReference type="NCBI Taxonomy" id="246786"/>
    <lineage>
        <taxon>Bacteria</taxon>
        <taxon>Bacillati</taxon>
        <taxon>Bacillota</taxon>
        <taxon>Bacilli</taxon>
        <taxon>Bacillales</taxon>
        <taxon>Bacillaceae</taxon>
        <taxon>Metabacillus</taxon>
    </lineage>
</organism>
<dbReference type="EMBL" id="JNVC02000005">
    <property type="protein sequence ID" value="KEZ51501.1"/>
    <property type="molecule type" value="Genomic_DNA"/>
</dbReference>
<sequence>MRVRAARTMFDMIKVFILFTGFTILFYYAIIWVNLEYEEMHRYDQPEGAALKVTKMVADEEEHWLNRLLFFYLNGE</sequence>
<protein>
    <submittedName>
        <fullName evidence="2">Membrane protein</fullName>
    </submittedName>
</protein>
<dbReference type="InterPro" id="IPR025321">
    <property type="entry name" value="DUF4227"/>
</dbReference>
<keyword evidence="1" id="KW-0472">Membrane</keyword>
<proteinExistence type="predicted"/>
<dbReference type="RefSeq" id="WP_029280067.1">
    <property type="nucleotide sequence ID" value="NZ_CANLZQ010000020.1"/>
</dbReference>
<dbReference type="Proteomes" id="UP000028549">
    <property type="component" value="Unassembled WGS sequence"/>
</dbReference>
<dbReference type="AlphaFoldDB" id="A0A084GVY9"/>
<accession>A0A084GVY9</accession>
<dbReference type="Pfam" id="PF14004">
    <property type="entry name" value="DUF4227"/>
    <property type="match status" value="1"/>
</dbReference>
<keyword evidence="1" id="KW-0812">Transmembrane</keyword>
<dbReference type="OrthoDB" id="2691647at2"/>
<dbReference type="STRING" id="246786.GS18_0210155"/>
<evidence type="ECO:0000313" key="2">
    <source>
        <dbReference type="EMBL" id="KEZ51501.1"/>
    </source>
</evidence>
<evidence type="ECO:0000256" key="1">
    <source>
        <dbReference type="SAM" id="Phobius"/>
    </source>
</evidence>
<feature type="transmembrane region" description="Helical" evidence="1">
    <location>
        <begin position="12"/>
        <end position="33"/>
    </location>
</feature>
<evidence type="ECO:0000313" key="3">
    <source>
        <dbReference type="Proteomes" id="UP000028549"/>
    </source>
</evidence>
<reference evidence="2 3" key="1">
    <citation type="journal article" date="2005" name="Int. J. Syst. Evol. Microbiol.">
        <title>Bacillus cibi sp. nov., isolated from jeotgal, a traditional Korean fermented seafood.</title>
        <authorList>
            <person name="Yoon J.H."/>
            <person name="Lee C.H."/>
            <person name="Oh T.K."/>
        </authorList>
    </citation>
    <scope>NUCLEOTIDE SEQUENCE [LARGE SCALE GENOMIC DNA]</scope>
    <source>
        <strain evidence="2 3">DSM 16189</strain>
    </source>
</reference>